<name>A0A0M7AZA7_9HYPH</name>
<dbReference type="Proteomes" id="UP000049983">
    <property type="component" value="Unassembled WGS sequence"/>
</dbReference>
<dbReference type="PANTHER" id="PTHR35368">
    <property type="entry name" value="HYDROPEROXIDE REDUCTASE"/>
    <property type="match status" value="1"/>
</dbReference>
<dbReference type="InterPro" id="IPR052924">
    <property type="entry name" value="OsmC/Ohr_hydroprdx_reductase"/>
</dbReference>
<keyword evidence="2" id="KW-1185">Reference proteome</keyword>
<dbReference type="InterPro" id="IPR003718">
    <property type="entry name" value="OsmC/Ohr_fam"/>
</dbReference>
<evidence type="ECO:0000313" key="2">
    <source>
        <dbReference type="Proteomes" id="UP000049983"/>
    </source>
</evidence>
<protein>
    <submittedName>
        <fullName evidence="1">OsmC-like protein</fullName>
    </submittedName>
</protein>
<dbReference type="PANTHER" id="PTHR35368:SF1">
    <property type="entry name" value="HYDROPEROXIDE REDUCTASE"/>
    <property type="match status" value="1"/>
</dbReference>
<dbReference type="STRING" id="311410.LA5095_05557"/>
<dbReference type="Pfam" id="PF02566">
    <property type="entry name" value="OsmC"/>
    <property type="match status" value="1"/>
</dbReference>
<dbReference type="AlphaFoldDB" id="A0A0M7AZA7"/>
<organism evidence="1 2">
    <name type="scientific">Roseibium album</name>
    <dbReference type="NCBI Taxonomy" id="311410"/>
    <lineage>
        <taxon>Bacteria</taxon>
        <taxon>Pseudomonadati</taxon>
        <taxon>Pseudomonadota</taxon>
        <taxon>Alphaproteobacteria</taxon>
        <taxon>Hyphomicrobiales</taxon>
        <taxon>Stappiaceae</taxon>
        <taxon>Roseibium</taxon>
    </lineage>
</organism>
<dbReference type="SUPFAM" id="SSF82784">
    <property type="entry name" value="OsmC-like"/>
    <property type="match status" value="1"/>
</dbReference>
<reference evidence="2" key="1">
    <citation type="submission" date="2015-07" db="EMBL/GenBank/DDBJ databases">
        <authorList>
            <person name="Rodrigo-Torres Lidia"/>
            <person name="Arahal R.David."/>
        </authorList>
    </citation>
    <scope>NUCLEOTIDE SEQUENCE [LARGE SCALE GENOMIC DNA]</scope>
    <source>
        <strain evidence="2">CECT 5096</strain>
    </source>
</reference>
<dbReference type="InterPro" id="IPR036102">
    <property type="entry name" value="OsmC/Ohrsf"/>
</dbReference>
<proteinExistence type="predicted"/>
<gene>
    <name evidence="1" type="ORF">LA5096_05911</name>
</gene>
<dbReference type="InterPro" id="IPR015946">
    <property type="entry name" value="KH_dom-like_a/b"/>
</dbReference>
<accession>A0A0M7AZA7</accession>
<sequence>MACEKGFRMKIREKQIWTFKVTGRQETNTKSVVRARDVEMIIDEPVERGGTNLGPMPVETMIAGLVGCTHVISNKLANANGVDITAMDIDVVTTMDSRGTRLVEPIDIPFPDVKIAITAEMKGSDEGIAAVVEKLRHHCAVSKMLQMSGSRVSENWTINGRNWSAEAA</sequence>
<evidence type="ECO:0000313" key="1">
    <source>
        <dbReference type="EMBL" id="CTQ78904.1"/>
    </source>
</evidence>
<dbReference type="EMBL" id="CXWC01000016">
    <property type="protein sequence ID" value="CTQ78904.1"/>
    <property type="molecule type" value="Genomic_DNA"/>
</dbReference>
<dbReference type="Gene3D" id="3.30.300.20">
    <property type="match status" value="1"/>
</dbReference>